<dbReference type="CDD" id="cd00637">
    <property type="entry name" value="7tm_classA_rhodopsin-like"/>
    <property type="match status" value="1"/>
</dbReference>
<keyword evidence="7 8" id="KW-0807">Transducer</keyword>
<evidence type="ECO:0000256" key="6">
    <source>
        <dbReference type="ARBA" id="ARBA00023170"/>
    </source>
</evidence>
<evidence type="ECO:0000256" key="4">
    <source>
        <dbReference type="ARBA" id="ARBA00023040"/>
    </source>
</evidence>
<dbReference type="PROSITE" id="PS50262">
    <property type="entry name" value="G_PROTEIN_RECEP_F1_2"/>
    <property type="match status" value="1"/>
</dbReference>
<accession>A0A3M7SL75</accession>
<proteinExistence type="inferred from homology"/>
<keyword evidence="5 9" id="KW-0472">Membrane</keyword>
<keyword evidence="3 9" id="KW-1133">Transmembrane helix</keyword>
<feature type="transmembrane region" description="Helical" evidence="9">
    <location>
        <begin position="343"/>
        <end position="360"/>
    </location>
</feature>
<dbReference type="PANTHER" id="PTHR45695">
    <property type="entry name" value="LEUCOKININ RECEPTOR-RELATED"/>
    <property type="match status" value="1"/>
</dbReference>
<dbReference type="STRING" id="10195.A0A3M7SL75"/>
<dbReference type="OrthoDB" id="6076970at2759"/>
<dbReference type="InterPro" id="IPR000276">
    <property type="entry name" value="GPCR_Rhodpsn"/>
</dbReference>
<comment type="subcellular location">
    <subcellularLocation>
        <location evidence="1">Membrane</location>
        <topology evidence="1">Multi-pass membrane protein</topology>
    </subcellularLocation>
</comment>
<dbReference type="Gene3D" id="1.20.1070.10">
    <property type="entry name" value="Rhodopsin 7-helix transmembrane proteins"/>
    <property type="match status" value="1"/>
</dbReference>
<dbReference type="GO" id="GO:0005886">
    <property type="term" value="C:plasma membrane"/>
    <property type="evidence" value="ECO:0007669"/>
    <property type="project" value="TreeGrafter"/>
</dbReference>
<dbReference type="PRINTS" id="PR00237">
    <property type="entry name" value="GPCRRHODOPSN"/>
</dbReference>
<comment type="similarity">
    <text evidence="8">Belongs to the G-protein coupled receptor 1 family.</text>
</comment>
<dbReference type="EMBL" id="REGN01001180">
    <property type="protein sequence ID" value="RNA36472.1"/>
    <property type="molecule type" value="Genomic_DNA"/>
</dbReference>
<dbReference type="Pfam" id="PF00001">
    <property type="entry name" value="7tm_1"/>
    <property type="match status" value="1"/>
</dbReference>
<keyword evidence="4 8" id="KW-0297">G-protein coupled receptor</keyword>
<protein>
    <submittedName>
        <fullName evidence="11">Free fatty acid receptor 4-like</fullName>
    </submittedName>
</protein>
<sequence>MQSNQTYSENQNDEIISNSSKLVFVSLLIVIYVLSIIFNSLSISSVWHSKPFSTINLLIFNLSISDIVYSIGIPFFIVQILTKQLPFGSYGCRIFLCTEFCGITVSQLTITGLSVERFFDVADPKKRCDNFSNKFKILIIILYVFFSWLIALIFTIPFVMSVYSQQDGTMVTCQSLWSETSINIYFFMKFLFVFLIPYLIIIISSIKILLFLNKWKKRISKANEGSRKSIASLIIKSNSTFLHTISLSRLASNSVDTRLTDVSSIDNEKKLPKNSLRDPGHKNSYINGAYLTSVRKKAVRLVLAIIFVFLIQWFPFWIFQFAISFSSLNIKNVHLINLNVSTLSYSNTVLNPLIYMLLTYKFKSYFKNKCLNAQSNDEINL</sequence>
<feature type="transmembrane region" description="Helical" evidence="9">
    <location>
        <begin position="22"/>
        <end position="43"/>
    </location>
</feature>
<dbReference type="PANTHER" id="PTHR45695:SF9">
    <property type="entry name" value="LEUCOKININ RECEPTOR"/>
    <property type="match status" value="1"/>
</dbReference>
<evidence type="ECO:0000256" key="5">
    <source>
        <dbReference type="ARBA" id="ARBA00023136"/>
    </source>
</evidence>
<keyword evidence="2 8" id="KW-0812">Transmembrane</keyword>
<evidence type="ECO:0000313" key="11">
    <source>
        <dbReference type="EMBL" id="RNA36472.1"/>
    </source>
</evidence>
<evidence type="ECO:0000256" key="2">
    <source>
        <dbReference type="ARBA" id="ARBA00022692"/>
    </source>
</evidence>
<gene>
    <name evidence="11" type="ORF">BpHYR1_045067</name>
</gene>
<dbReference type="AlphaFoldDB" id="A0A3M7SL75"/>
<evidence type="ECO:0000313" key="12">
    <source>
        <dbReference type="Proteomes" id="UP000276133"/>
    </source>
</evidence>
<comment type="caution">
    <text evidence="11">The sequence shown here is derived from an EMBL/GenBank/DDBJ whole genome shotgun (WGS) entry which is preliminary data.</text>
</comment>
<name>A0A3M7SL75_BRAPC</name>
<dbReference type="SUPFAM" id="SSF81321">
    <property type="entry name" value="Family A G protein-coupled receptor-like"/>
    <property type="match status" value="1"/>
</dbReference>
<evidence type="ECO:0000256" key="9">
    <source>
        <dbReference type="SAM" id="Phobius"/>
    </source>
</evidence>
<organism evidence="11 12">
    <name type="scientific">Brachionus plicatilis</name>
    <name type="common">Marine rotifer</name>
    <name type="synonym">Brachionus muelleri</name>
    <dbReference type="NCBI Taxonomy" id="10195"/>
    <lineage>
        <taxon>Eukaryota</taxon>
        <taxon>Metazoa</taxon>
        <taxon>Spiralia</taxon>
        <taxon>Gnathifera</taxon>
        <taxon>Rotifera</taxon>
        <taxon>Eurotatoria</taxon>
        <taxon>Monogononta</taxon>
        <taxon>Pseudotrocha</taxon>
        <taxon>Ploima</taxon>
        <taxon>Brachionidae</taxon>
        <taxon>Brachionus</taxon>
    </lineage>
</organism>
<evidence type="ECO:0000256" key="3">
    <source>
        <dbReference type="ARBA" id="ARBA00022989"/>
    </source>
</evidence>
<feature type="transmembrane region" description="Helical" evidence="9">
    <location>
        <begin position="184"/>
        <end position="212"/>
    </location>
</feature>
<feature type="transmembrane region" description="Helical" evidence="9">
    <location>
        <begin position="137"/>
        <end position="164"/>
    </location>
</feature>
<dbReference type="InterPro" id="IPR017452">
    <property type="entry name" value="GPCR_Rhodpsn_7TM"/>
</dbReference>
<reference evidence="11 12" key="1">
    <citation type="journal article" date="2018" name="Sci. Rep.">
        <title>Genomic signatures of local adaptation to the degree of environmental predictability in rotifers.</title>
        <authorList>
            <person name="Franch-Gras L."/>
            <person name="Hahn C."/>
            <person name="Garcia-Roger E.M."/>
            <person name="Carmona M.J."/>
            <person name="Serra M."/>
            <person name="Gomez A."/>
        </authorList>
    </citation>
    <scope>NUCLEOTIDE SEQUENCE [LARGE SCALE GENOMIC DNA]</scope>
    <source>
        <strain evidence="11">HYR1</strain>
    </source>
</reference>
<keyword evidence="6 8" id="KW-0675">Receptor</keyword>
<dbReference type="PROSITE" id="PS00237">
    <property type="entry name" value="G_PROTEIN_RECEP_F1_1"/>
    <property type="match status" value="1"/>
</dbReference>
<dbReference type="Proteomes" id="UP000276133">
    <property type="component" value="Unassembled WGS sequence"/>
</dbReference>
<feature type="transmembrane region" description="Helical" evidence="9">
    <location>
        <begin position="301"/>
        <end position="323"/>
    </location>
</feature>
<evidence type="ECO:0000259" key="10">
    <source>
        <dbReference type="PROSITE" id="PS50262"/>
    </source>
</evidence>
<dbReference type="GO" id="GO:0004930">
    <property type="term" value="F:G protein-coupled receptor activity"/>
    <property type="evidence" value="ECO:0007669"/>
    <property type="project" value="UniProtKB-KW"/>
</dbReference>
<keyword evidence="12" id="KW-1185">Reference proteome</keyword>
<feature type="transmembrane region" description="Helical" evidence="9">
    <location>
        <begin position="55"/>
        <end position="81"/>
    </location>
</feature>
<evidence type="ECO:0000256" key="1">
    <source>
        <dbReference type="ARBA" id="ARBA00004141"/>
    </source>
</evidence>
<evidence type="ECO:0000256" key="8">
    <source>
        <dbReference type="RuleBase" id="RU000688"/>
    </source>
</evidence>
<feature type="domain" description="G-protein coupled receptors family 1 profile" evidence="10">
    <location>
        <begin position="38"/>
        <end position="355"/>
    </location>
</feature>
<evidence type="ECO:0000256" key="7">
    <source>
        <dbReference type="ARBA" id="ARBA00023224"/>
    </source>
</evidence>
<feature type="transmembrane region" description="Helical" evidence="9">
    <location>
        <begin position="93"/>
        <end position="116"/>
    </location>
</feature>